<feature type="coiled-coil region" evidence="1">
    <location>
        <begin position="147"/>
        <end position="174"/>
    </location>
</feature>
<keyword evidence="1" id="KW-0175">Coiled coil</keyword>
<protein>
    <submittedName>
        <fullName evidence="2">Uncharacterized protein</fullName>
    </submittedName>
</protein>
<evidence type="ECO:0000313" key="3">
    <source>
        <dbReference type="Proteomes" id="UP000653797"/>
    </source>
</evidence>
<evidence type="ECO:0000256" key="1">
    <source>
        <dbReference type="SAM" id="Coils"/>
    </source>
</evidence>
<evidence type="ECO:0000313" key="2">
    <source>
        <dbReference type="EMBL" id="MBD2753393.1"/>
    </source>
</evidence>
<name>A0A927B128_9BACT</name>
<accession>A0A927B128</accession>
<comment type="caution">
    <text evidence="2">The sequence shown here is derived from an EMBL/GenBank/DDBJ whole genome shotgun (WGS) entry which is preliminary data.</text>
</comment>
<organism evidence="2 3">
    <name type="scientific">Spirosoma validum</name>
    <dbReference type="NCBI Taxonomy" id="2771355"/>
    <lineage>
        <taxon>Bacteria</taxon>
        <taxon>Pseudomonadati</taxon>
        <taxon>Bacteroidota</taxon>
        <taxon>Cytophagia</taxon>
        <taxon>Cytophagales</taxon>
        <taxon>Cytophagaceae</taxon>
        <taxon>Spirosoma</taxon>
    </lineage>
</organism>
<dbReference type="EMBL" id="JACXAA010000003">
    <property type="protein sequence ID" value="MBD2753393.1"/>
    <property type="molecule type" value="Genomic_DNA"/>
</dbReference>
<sequence>MILSFTAITSNAQFRDFSCQFTELETALDFLGSVTLQGDTIIKAHILDDDKRVELASEAFDGKSFTEPLHQLEKQWQAILSKPRRSSQANNQWHIDLTRQRIKLYDTRIEQITRMVLQVELLCLRTEEMLLHEPRRDNLVSYYRSMLDMYCQQINQAQASKQQVQKKLKQLESCVV</sequence>
<dbReference type="AlphaFoldDB" id="A0A927B128"/>
<reference evidence="2" key="1">
    <citation type="submission" date="2020-09" db="EMBL/GenBank/DDBJ databases">
        <authorList>
            <person name="Kim M.K."/>
        </authorList>
    </citation>
    <scope>NUCLEOTIDE SEQUENCE</scope>
    <source>
        <strain evidence="2">BT704</strain>
    </source>
</reference>
<dbReference type="RefSeq" id="WP_191039011.1">
    <property type="nucleotide sequence ID" value="NZ_JACXAA010000003.1"/>
</dbReference>
<dbReference type="Proteomes" id="UP000653797">
    <property type="component" value="Unassembled WGS sequence"/>
</dbReference>
<gene>
    <name evidence="2" type="ORF">IC230_10870</name>
</gene>
<keyword evidence="3" id="KW-1185">Reference proteome</keyword>
<proteinExistence type="predicted"/>